<reference evidence="1 2" key="1">
    <citation type="submission" date="2024-06" db="EMBL/GenBank/DDBJ databases">
        <title>Genomics of switchgrass bacterial isolates.</title>
        <authorList>
            <person name="Shade A."/>
        </authorList>
    </citation>
    <scope>NUCLEOTIDE SEQUENCE [LARGE SCALE GENOMIC DNA]</scope>
    <source>
        <strain evidence="1 2">PvP084</strain>
    </source>
</reference>
<evidence type="ECO:0000313" key="1">
    <source>
        <dbReference type="EMBL" id="MET3867889.1"/>
    </source>
</evidence>
<accession>A0ABV2NN42</accession>
<comment type="caution">
    <text evidence="1">The sequence shown here is derived from an EMBL/GenBank/DDBJ whole genome shotgun (WGS) entry which is preliminary data.</text>
</comment>
<keyword evidence="2" id="KW-1185">Reference proteome</keyword>
<protein>
    <submittedName>
        <fullName evidence="1">Uncharacterized protein</fullName>
    </submittedName>
</protein>
<gene>
    <name evidence="1" type="ORF">ABIC20_005198</name>
</gene>
<proteinExistence type="predicted"/>
<organism evidence="1 2">
    <name type="scientific">Methylobacterium radiotolerans</name>
    <dbReference type="NCBI Taxonomy" id="31998"/>
    <lineage>
        <taxon>Bacteria</taxon>
        <taxon>Pseudomonadati</taxon>
        <taxon>Pseudomonadota</taxon>
        <taxon>Alphaproteobacteria</taxon>
        <taxon>Hyphomicrobiales</taxon>
        <taxon>Methylobacteriaceae</taxon>
        <taxon>Methylobacterium</taxon>
    </lineage>
</organism>
<sequence>MQLKALRTFRHGSTTFRRGASVTMLSAPVVKDLTAAGLIEEVKPATPPKPAEKPVKPAKAD</sequence>
<evidence type="ECO:0000313" key="2">
    <source>
        <dbReference type="Proteomes" id="UP001549119"/>
    </source>
</evidence>
<dbReference type="Proteomes" id="UP001549119">
    <property type="component" value="Unassembled WGS sequence"/>
</dbReference>
<name>A0ABV2NN42_9HYPH</name>
<dbReference type="RefSeq" id="WP_209650642.1">
    <property type="nucleotide sequence ID" value="NZ_JBEPNV010000001.1"/>
</dbReference>
<dbReference type="EMBL" id="JBEPNW010000002">
    <property type="protein sequence ID" value="MET3867889.1"/>
    <property type="molecule type" value="Genomic_DNA"/>
</dbReference>